<comment type="caution">
    <text evidence="4">The sequence shown here is derived from an EMBL/GenBank/DDBJ whole genome shotgun (WGS) entry which is preliminary data.</text>
</comment>
<feature type="domain" description="PH" evidence="2">
    <location>
        <begin position="286"/>
        <end position="395"/>
    </location>
</feature>
<dbReference type="RefSeq" id="XP_013327903.1">
    <property type="nucleotide sequence ID" value="XM_013472449.1"/>
</dbReference>
<dbReference type="Pfam" id="PF23074">
    <property type="entry name" value="PH_FT_N"/>
    <property type="match status" value="1"/>
</dbReference>
<evidence type="ECO:0000259" key="2">
    <source>
        <dbReference type="Pfam" id="PF23074"/>
    </source>
</evidence>
<dbReference type="GeneID" id="25317014"/>
<reference evidence="4 5" key="1">
    <citation type="submission" date="2015-04" db="EMBL/GenBank/DDBJ databases">
        <authorList>
            <person name="Heijne W.H."/>
            <person name="Fedorova N.D."/>
            <person name="Nierman W.C."/>
            <person name="Vollebregt A.W."/>
            <person name="Zhao Z."/>
            <person name="Wu L."/>
            <person name="Kumar M."/>
            <person name="Stam H."/>
            <person name="van den Berg M.A."/>
            <person name="Pel H.J."/>
        </authorList>
    </citation>
    <scope>NUCLEOTIDE SEQUENCE [LARGE SCALE GENOMIC DNA]</scope>
    <source>
        <strain evidence="4 5">CBS 393.64</strain>
    </source>
</reference>
<gene>
    <name evidence="4" type="ORF">T310_4667</name>
</gene>
<sequence length="521" mass="59183">MDLRTTAEFAENIAAGFMQFRDPLPEHTAEITGLVSDLYAISATLTSLDELAVSRPYRHNLPAVKPDLELVRSSLHYTLENIFEVFGHLDARGTVSRGSYKRIWLDLCSFFEEESSYSLSRRLRKYKMFLKELEDLMQDKSPDVPFMADLRSSITTLLAEQDGRFAAQLGALTLEGANWSGSNSVEPAAPVESRGPGRRRSYERARPALRSPQFPLSDSTAPAPLSPSASSQDVPPYVPDVPGSPTTSNSTATRSNISSAILNDHWARKVFSDDNSVTRIPYSGQRPFEPESNLSVYFYVREDDHRARIVCKVRHTSRASEYFCLPLNLLEVERVGACLRLCRRRRSGLELVPWLNLRFYTIEKMVIFFCTFLALRSQDFHKPVQDIRDYELDDEEEMFGGYLFMPTARVYSLILEGRDPHALRVYRDIGSGAVRLQASVYEGERKRAPVWTAFITHHISSPAWLRRVGPKVIHVSELRRVVFCAEYTPPRTPRGEYILKFTSRSDAEDFVETIDELAGIS</sequence>
<evidence type="ECO:0000313" key="5">
    <source>
        <dbReference type="Proteomes" id="UP000053958"/>
    </source>
</evidence>
<keyword evidence="5" id="KW-1185">Reference proteome</keyword>
<evidence type="ECO:0000313" key="4">
    <source>
        <dbReference type="EMBL" id="KKA21291.1"/>
    </source>
</evidence>
<dbReference type="EMBL" id="LASV01000191">
    <property type="protein sequence ID" value="KKA21291.1"/>
    <property type="molecule type" value="Genomic_DNA"/>
</dbReference>
<organism evidence="4 5">
    <name type="scientific">Rasamsonia emersonii (strain ATCC 16479 / CBS 393.64 / IMI 116815)</name>
    <dbReference type="NCBI Taxonomy" id="1408163"/>
    <lineage>
        <taxon>Eukaryota</taxon>
        <taxon>Fungi</taxon>
        <taxon>Dikarya</taxon>
        <taxon>Ascomycota</taxon>
        <taxon>Pezizomycotina</taxon>
        <taxon>Eurotiomycetes</taxon>
        <taxon>Eurotiomycetidae</taxon>
        <taxon>Eurotiales</taxon>
        <taxon>Trichocomaceae</taxon>
        <taxon>Rasamsonia</taxon>
    </lineage>
</organism>
<dbReference type="InterPro" id="IPR057081">
    <property type="entry name" value="PH_N"/>
</dbReference>
<dbReference type="Proteomes" id="UP000053958">
    <property type="component" value="Unassembled WGS sequence"/>
</dbReference>
<dbReference type="OrthoDB" id="5345571at2759"/>
<feature type="compositionally biased region" description="Polar residues" evidence="1">
    <location>
        <begin position="244"/>
        <end position="253"/>
    </location>
</feature>
<feature type="domain" description="PH" evidence="3">
    <location>
        <begin position="413"/>
        <end position="518"/>
    </location>
</feature>
<proteinExistence type="predicted"/>
<dbReference type="AlphaFoldDB" id="A0A0F4YTX5"/>
<accession>A0A0F4YTX5</accession>
<feature type="region of interest" description="Disordered" evidence="1">
    <location>
        <begin position="182"/>
        <end position="253"/>
    </location>
</feature>
<dbReference type="Pfam" id="PF23076">
    <property type="entry name" value="PH_FT_C"/>
    <property type="match status" value="1"/>
</dbReference>
<evidence type="ECO:0000259" key="3">
    <source>
        <dbReference type="Pfam" id="PF23076"/>
    </source>
</evidence>
<dbReference type="InterPro" id="IPR057082">
    <property type="entry name" value="PH_C"/>
</dbReference>
<feature type="compositionally biased region" description="Low complexity" evidence="1">
    <location>
        <begin position="215"/>
        <end position="231"/>
    </location>
</feature>
<evidence type="ECO:0000256" key="1">
    <source>
        <dbReference type="SAM" id="MobiDB-lite"/>
    </source>
</evidence>
<protein>
    <submittedName>
        <fullName evidence="4">Uncharacterized protein</fullName>
    </submittedName>
</protein>
<name>A0A0F4YTX5_RASE3</name>